<sequence>MTGHSSPGRAADARTFWDARYGERPRIWSGAVNQVLADTAPGLTPGRALDLGCGEGGDSVWLAECGWQVTGVDVSATALERAGALSESRGLGGEQISWQQIDLAADFPAGEFELVSACFLASPIQLPRAVILQRAAAAVAPGGTLLVVSHAGAPPWAGHSGSHRHFFPTPEEELTALDLSGDMWDIRCAEVRSRKAIGPDGKPGLLEDTVVIARRR</sequence>
<evidence type="ECO:0000256" key="3">
    <source>
        <dbReference type="ARBA" id="ARBA00022691"/>
    </source>
</evidence>
<dbReference type="Gene3D" id="3.40.50.150">
    <property type="entry name" value="Vaccinia Virus protein VP39"/>
    <property type="match status" value="1"/>
</dbReference>
<dbReference type="EMBL" id="CP093326">
    <property type="protein sequence ID" value="UNK45224.1"/>
    <property type="molecule type" value="Genomic_DNA"/>
</dbReference>
<protein>
    <submittedName>
        <fullName evidence="5">Class I SAM-dependent methyltransferase</fullName>
    </submittedName>
</protein>
<evidence type="ECO:0000256" key="1">
    <source>
        <dbReference type="ARBA" id="ARBA00022603"/>
    </source>
</evidence>
<dbReference type="Proteomes" id="UP000829069">
    <property type="component" value="Chromosome"/>
</dbReference>
<evidence type="ECO:0000259" key="4">
    <source>
        <dbReference type="Pfam" id="PF13649"/>
    </source>
</evidence>
<evidence type="ECO:0000313" key="6">
    <source>
        <dbReference type="Proteomes" id="UP000829069"/>
    </source>
</evidence>
<organism evidence="5 6">
    <name type="scientific">Arthrobacter sulfonylureivorans</name>
    <dbReference type="NCBI Taxonomy" id="2486855"/>
    <lineage>
        <taxon>Bacteria</taxon>
        <taxon>Bacillati</taxon>
        <taxon>Actinomycetota</taxon>
        <taxon>Actinomycetes</taxon>
        <taxon>Micrococcales</taxon>
        <taxon>Micrococcaceae</taxon>
        <taxon>Arthrobacter</taxon>
    </lineage>
</organism>
<dbReference type="PANTHER" id="PTHR43464">
    <property type="entry name" value="METHYLTRANSFERASE"/>
    <property type="match status" value="1"/>
</dbReference>
<keyword evidence="1 5" id="KW-0489">Methyltransferase</keyword>
<dbReference type="PANTHER" id="PTHR43464:SF19">
    <property type="entry name" value="UBIQUINONE BIOSYNTHESIS O-METHYLTRANSFERASE, MITOCHONDRIAL"/>
    <property type="match status" value="1"/>
</dbReference>
<dbReference type="GO" id="GO:0008168">
    <property type="term" value="F:methyltransferase activity"/>
    <property type="evidence" value="ECO:0007669"/>
    <property type="project" value="UniProtKB-KW"/>
</dbReference>
<keyword evidence="3" id="KW-0949">S-adenosyl-L-methionine</keyword>
<dbReference type="InterPro" id="IPR029063">
    <property type="entry name" value="SAM-dependent_MTases_sf"/>
</dbReference>
<feature type="domain" description="Methyltransferase" evidence="4">
    <location>
        <begin position="49"/>
        <end position="143"/>
    </location>
</feature>
<name>A0ABY3W4R8_9MICC</name>
<keyword evidence="2" id="KW-0808">Transferase</keyword>
<proteinExistence type="predicted"/>
<dbReference type="CDD" id="cd02440">
    <property type="entry name" value="AdoMet_MTases"/>
    <property type="match status" value="1"/>
</dbReference>
<gene>
    <name evidence="5" type="ORF">MNQ99_14965</name>
</gene>
<evidence type="ECO:0000256" key="2">
    <source>
        <dbReference type="ARBA" id="ARBA00022679"/>
    </source>
</evidence>
<dbReference type="InterPro" id="IPR041698">
    <property type="entry name" value="Methyltransf_25"/>
</dbReference>
<dbReference type="SUPFAM" id="SSF53335">
    <property type="entry name" value="S-adenosyl-L-methionine-dependent methyltransferases"/>
    <property type="match status" value="1"/>
</dbReference>
<dbReference type="Pfam" id="PF13649">
    <property type="entry name" value="Methyltransf_25"/>
    <property type="match status" value="1"/>
</dbReference>
<accession>A0ABY3W4R8</accession>
<reference evidence="5 6" key="1">
    <citation type="submission" date="2022-03" db="EMBL/GenBank/DDBJ databases">
        <title>Isotopic signatures of nitrous oxide derived from detoxification processes.</title>
        <authorList>
            <person name="Behrendt U."/>
            <person name="Buchen C."/>
            <person name="Well R."/>
            <person name="Ulrich A."/>
            <person name="Rohe L."/>
            <person name="Kolb S."/>
            <person name="Schloter M."/>
            <person name="Horn M.A."/>
            <person name="Augustin J."/>
        </authorList>
    </citation>
    <scope>NUCLEOTIDE SEQUENCE [LARGE SCALE GENOMIC DNA]</scope>
    <source>
        <strain evidence="5 6">S4-C24</strain>
    </source>
</reference>
<dbReference type="GO" id="GO:0032259">
    <property type="term" value="P:methylation"/>
    <property type="evidence" value="ECO:0007669"/>
    <property type="project" value="UniProtKB-KW"/>
</dbReference>
<keyword evidence="6" id="KW-1185">Reference proteome</keyword>
<dbReference type="RefSeq" id="WP_241913492.1">
    <property type="nucleotide sequence ID" value="NZ_CP093326.1"/>
</dbReference>
<evidence type="ECO:0000313" key="5">
    <source>
        <dbReference type="EMBL" id="UNK45224.1"/>
    </source>
</evidence>